<dbReference type="InterPro" id="IPR013575">
    <property type="entry name" value="IF2_assoc_dom_bac"/>
</dbReference>
<dbReference type="Proteomes" id="UP000001844">
    <property type="component" value="Chromosome"/>
</dbReference>
<dbReference type="InterPro" id="IPR009000">
    <property type="entry name" value="Transl_B-barrel_sf"/>
</dbReference>
<dbReference type="FunFam" id="3.40.50.300:FF:000019">
    <property type="entry name" value="Translation initiation factor IF-2"/>
    <property type="match status" value="1"/>
</dbReference>
<comment type="function">
    <text evidence="9 10">One of the essential components for the initiation of protein synthesis. Protects formylmethionyl-tRNA from spontaneous hydrolysis and promotes its binding to the 30S ribosomal subunits. Also involved in the hydrolysis of GTP during the formation of the 70S ribosomal complex.</text>
</comment>
<dbReference type="InterPro" id="IPR036925">
    <property type="entry name" value="TIF_IF2_dom3_sf"/>
</dbReference>
<reference evidence="15" key="1">
    <citation type="submission" date="2010-04" db="EMBL/GenBank/DDBJ databases">
        <title>Complete genome sequence of Nitrosococcus halophilus Nc4, a salt-adapted, aerobic obligate ammonia-oxidizing sulfur purple bacterium.</title>
        <authorList>
            <consortium name="US DOE Joint Genome Institute"/>
            <person name="Campbell M.A."/>
            <person name="Malfatti S.A."/>
            <person name="Chain P.S.G."/>
            <person name="Heidelberg J.F."/>
            <person name="Ward B.B."/>
            <person name="Klotz M.G."/>
        </authorList>
    </citation>
    <scope>NUCLEOTIDE SEQUENCE [LARGE SCALE GENOMIC DNA]</scope>
    <source>
        <strain evidence="15">Nc4</strain>
    </source>
</reference>
<dbReference type="PROSITE" id="PS01176">
    <property type="entry name" value="IF2"/>
    <property type="match status" value="1"/>
</dbReference>
<feature type="domain" description="Tr-type G" evidence="13">
    <location>
        <begin position="379"/>
        <end position="552"/>
    </location>
</feature>
<dbReference type="CDD" id="cd01887">
    <property type="entry name" value="IF2_eIF5B"/>
    <property type="match status" value="1"/>
</dbReference>
<feature type="compositionally biased region" description="Basic and acidic residues" evidence="12">
    <location>
        <begin position="242"/>
        <end position="263"/>
    </location>
</feature>
<dbReference type="EMBL" id="CP001798">
    <property type="protein sequence ID" value="ADE15838.1"/>
    <property type="molecule type" value="Genomic_DNA"/>
</dbReference>
<dbReference type="PROSITE" id="PS51722">
    <property type="entry name" value="G_TR_2"/>
    <property type="match status" value="1"/>
</dbReference>
<dbReference type="FunFam" id="2.40.30.10:FF:000007">
    <property type="entry name" value="Translation initiation factor IF-2"/>
    <property type="match status" value="1"/>
</dbReference>
<dbReference type="InterPro" id="IPR005225">
    <property type="entry name" value="Small_GTP-bd"/>
</dbReference>
<dbReference type="InterPro" id="IPR006847">
    <property type="entry name" value="IF2_N"/>
</dbReference>
<evidence type="ECO:0000256" key="11">
    <source>
        <dbReference type="RuleBase" id="RU000645"/>
    </source>
</evidence>
<dbReference type="GO" id="GO:0005525">
    <property type="term" value="F:GTP binding"/>
    <property type="evidence" value="ECO:0007669"/>
    <property type="project" value="UniProtKB-KW"/>
</dbReference>
<dbReference type="InterPro" id="IPR053905">
    <property type="entry name" value="EF-G-like_DII"/>
</dbReference>
<dbReference type="CDD" id="cd03702">
    <property type="entry name" value="IF2_mtIF2_II"/>
    <property type="match status" value="1"/>
</dbReference>
<feature type="compositionally biased region" description="Basic and acidic residues" evidence="12">
    <location>
        <begin position="150"/>
        <end position="231"/>
    </location>
</feature>
<comment type="subcellular location">
    <subcellularLocation>
        <location evidence="1 9 11">Cytoplasm</location>
    </subcellularLocation>
</comment>
<dbReference type="InterPro" id="IPR015760">
    <property type="entry name" value="TIF_IF2"/>
</dbReference>
<protein>
    <recommendedName>
        <fullName evidence="3 9">Translation initiation factor IF-2</fullName>
    </recommendedName>
</protein>
<evidence type="ECO:0000256" key="12">
    <source>
        <dbReference type="SAM" id="MobiDB-lite"/>
    </source>
</evidence>
<dbReference type="PANTHER" id="PTHR43381:SF5">
    <property type="entry name" value="TR-TYPE G DOMAIN-CONTAINING PROTEIN"/>
    <property type="match status" value="1"/>
</dbReference>
<evidence type="ECO:0000259" key="13">
    <source>
        <dbReference type="PROSITE" id="PS51722"/>
    </source>
</evidence>
<keyword evidence="8 9" id="KW-0342">GTP-binding</keyword>
<dbReference type="PANTHER" id="PTHR43381">
    <property type="entry name" value="TRANSLATION INITIATION FACTOR IF-2-RELATED"/>
    <property type="match status" value="1"/>
</dbReference>
<dbReference type="Pfam" id="PF08364">
    <property type="entry name" value="IF2_assoc"/>
    <property type="match status" value="1"/>
</dbReference>
<dbReference type="InterPro" id="IPR000178">
    <property type="entry name" value="TF_IF2_bacterial-like"/>
</dbReference>
<feature type="binding site" evidence="9">
    <location>
        <begin position="434"/>
        <end position="438"/>
    </location>
    <ligand>
        <name>GTP</name>
        <dbReference type="ChEBI" id="CHEBI:37565"/>
    </ligand>
</feature>
<dbReference type="InterPro" id="IPR009061">
    <property type="entry name" value="DNA-bd_dom_put_sf"/>
</dbReference>
<dbReference type="Gene3D" id="3.40.50.300">
    <property type="entry name" value="P-loop containing nucleotide triphosphate hydrolases"/>
    <property type="match status" value="1"/>
</dbReference>
<accession>D5BXS7</accession>
<evidence type="ECO:0000313" key="15">
    <source>
        <dbReference type="Proteomes" id="UP000001844"/>
    </source>
</evidence>
<dbReference type="CDD" id="cd03692">
    <property type="entry name" value="mtIF2_IVc"/>
    <property type="match status" value="1"/>
</dbReference>
<dbReference type="Pfam" id="PF22042">
    <property type="entry name" value="EF-G_D2"/>
    <property type="match status" value="1"/>
</dbReference>
<dbReference type="FunFam" id="3.40.50.10050:FF:000001">
    <property type="entry name" value="Translation initiation factor IF-2"/>
    <property type="match status" value="1"/>
</dbReference>
<feature type="compositionally biased region" description="Basic residues" evidence="12">
    <location>
        <begin position="232"/>
        <end position="241"/>
    </location>
</feature>
<gene>
    <name evidence="9" type="primary">infB</name>
    <name evidence="14" type="ordered locus">Nhal_2771</name>
</gene>
<dbReference type="eggNOG" id="COG0532">
    <property type="taxonomic scope" value="Bacteria"/>
</dbReference>
<evidence type="ECO:0000256" key="8">
    <source>
        <dbReference type="ARBA" id="ARBA00023134"/>
    </source>
</evidence>
<dbReference type="Gene3D" id="3.30.56.50">
    <property type="entry name" value="Putative DNA-binding domain, N-terminal subdomain of bacterial translation initiation factor IF2"/>
    <property type="match status" value="1"/>
</dbReference>
<keyword evidence="15" id="KW-1185">Reference proteome</keyword>
<dbReference type="Pfam" id="PF00009">
    <property type="entry name" value="GTP_EFTU"/>
    <property type="match status" value="1"/>
</dbReference>
<dbReference type="InterPro" id="IPR044145">
    <property type="entry name" value="IF2_II"/>
</dbReference>
<dbReference type="SUPFAM" id="SSF52156">
    <property type="entry name" value="Initiation factor IF2/eIF5b, domain 3"/>
    <property type="match status" value="1"/>
</dbReference>
<evidence type="ECO:0000313" key="14">
    <source>
        <dbReference type="EMBL" id="ADE15838.1"/>
    </source>
</evidence>
<dbReference type="GO" id="GO:0003924">
    <property type="term" value="F:GTPase activity"/>
    <property type="evidence" value="ECO:0007669"/>
    <property type="project" value="UniProtKB-UniRule"/>
</dbReference>
<evidence type="ECO:0000256" key="6">
    <source>
        <dbReference type="ARBA" id="ARBA00022741"/>
    </source>
</evidence>
<dbReference type="KEGG" id="nhl:Nhal_2771"/>
<dbReference type="GO" id="GO:0005829">
    <property type="term" value="C:cytosol"/>
    <property type="evidence" value="ECO:0007669"/>
    <property type="project" value="TreeGrafter"/>
</dbReference>
<dbReference type="SUPFAM" id="SSF50447">
    <property type="entry name" value="Translation proteins"/>
    <property type="match status" value="2"/>
</dbReference>
<dbReference type="InterPro" id="IPR027417">
    <property type="entry name" value="P-loop_NTPase"/>
</dbReference>
<dbReference type="Pfam" id="PF11987">
    <property type="entry name" value="IF-2"/>
    <property type="match status" value="1"/>
</dbReference>
<sequence length="879" mass="96758">MSDVTVRQLAHVVGTPVGRLLEQLREAGIGVDCEDAAITEAQKLQLLRYLRHSHGASVDAATPKKITLKRRSHSEIQVNAGGGRSKTVNVEVRKKRTYIKRSVILEQEQKRLAEVQAERRRQEEEQALQEQASLRAQQEREARLIAEEEAKRHAEEEAKRRAEEEAKRHAEEEAKRHAEEEAKRRAEEEAKRHAEEEAKRRAEEEAKRHAEEERKSKPTVEPEKARAEKPAGRKAKPRSRSRSGDRELEQEQRRTKFGRKELHITPGKPSKRKKLRSQKTAAPTPKHGFEKPTAPIVREVSIPETITVAELAQKMSVKAAEVIKVLMKLGIMATINQALDQDTATIVVEEMGHKPKLLQENALELELTQAEQEVSKQVSRAAVVTIMGHVDHGKTSLLDYIRRAKVASGEAGGITQHIGAYKVHSDKGEITFIDTPGHAAFTAMRARGAKVTDVVILVVAADDGVMPQTVEAIQHAGAAGAPLVVAVNKIDRPDADPDRVKQELTNHDVIPEEWGGETQFVNVSAKTGEGIDELIEAILLQAEIMELKASPEGAARGVVIESRLDKGRGPVATILVQSGTLYKGDILLSGVETGRVRAMLTETGQEIAEAGPSTPVEILGLSGTPNAGDEAIVVSDERKAREIAGLRQAKEREAKLARQQSAKLENMFSEMEEGEVRTLNLVIKADVQGSAEALSESLIKLSTDKAKVKVVAAGVGGINETDVNLAVASNAILIGFNVRADATARRSIAEKGVDLHYYSVIYNAIDEVRGALTGMLEPEYREEIIGLARVDDVFRSPKFGAIAGCLVVEGVVRRHNPIRVLRDNVVIFEGQLESLRRFKEDVQEVRSGTECGIGVKDYRDVKVGDHIEVYERIKIEPTL</sequence>
<dbReference type="AlphaFoldDB" id="D5BXS7"/>
<dbReference type="InterPro" id="IPR023115">
    <property type="entry name" value="TIF_IF2_dom3"/>
</dbReference>
<keyword evidence="5 9" id="KW-0396">Initiation factor</keyword>
<evidence type="ECO:0000256" key="9">
    <source>
        <dbReference type="HAMAP-Rule" id="MF_00100"/>
    </source>
</evidence>
<evidence type="ECO:0000256" key="2">
    <source>
        <dbReference type="ARBA" id="ARBA00007733"/>
    </source>
</evidence>
<dbReference type="RefSeq" id="WP_013033695.1">
    <property type="nucleotide sequence ID" value="NC_013960.1"/>
</dbReference>
<feature type="binding site" evidence="9">
    <location>
        <begin position="488"/>
        <end position="491"/>
    </location>
    <ligand>
        <name>GTP</name>
        <dbReference type="ChEBI" id="CHEBI:37565"/>
    </ligand>
</feature>
<evidence type="ECO:0000256" key="10">
    <source>
        <dbReference type="RuleBase" id="RU000644"/>
    </source>
</evidence>
<keyword evidence="4 9" id="KW-0963">Cytoplasm</keyword>
<evidence type="ECO:0000256" key="1">
    <source>
        <dbReference type="ARBA" id="ARBA00004496"/>
    </source>
</evidence>
<proteinExistence type="inferred from homology"/>
<evidence type="ECO:0000256" key="7">
    <source>
        <dbReference type="ARBA" id="ARBA00022917"/>
    </source>
</evidence>
<keyword evidence="6 9" id="KW-0547">Nucleotide-binding</keyword>
<feature type="region of interest" description="Disordered" evidence="12">
    <location>
        <begin position="150"/>
        <end position="291"/>
    </location>
</feature>
<keyword evidence="7 9" id="KW-0648">Protein biosynthesis</keyword>
<feature type="binding site" evidence="9">
    <location>
        <begin position="388"/>
        <end position="395"/>
    </location>
    <ligand>
        <name>GTP</name>
        <dbReference type="ChEBI" id="CHEBI:37565"/>
    </ligand>
</feature>
<dbReference type="HAMAP" id="MF_00100_B">
    <property type="entry name" value="IF_2_B"/>
    <property type="match status" value="1"/>
</dbReference>
<dbReference type="InterPro" id="IPR004161">
    <property type="entry name" value="EFTu-like_2"/>
</dbReference>
<evidence type="ECO:0000256" key="4">
    <source>
        <dbReference type="ARBA" id="ARBA00022490"/>
    </source>
</evidence>
<organism evidence="14 15">
    <name type="scientific">Nitrosococcus halophilus (strain Nc4)</name>
    <dbReference type="NCBI Taxonomy" id="472759"/>
    <lineage>
        <taxon>Bacteria</taxon>
        <taxon>Pseudomonadati</taxon>
        <taxon>Pseudomonadota</taxon>
        <taxon>Gammaproteobacteria</taxon>
        <taxon>Chromatiales</taxon>
        <taxon>Chromatiaceae</taxon>
        <taxon>Nitrosococcus</taxon>
    </lineage>
</organism>
<dbReference type="HOGENOM" id="CLU_006301_6_3_6"/>
<dbReference type="Pfam" id="PF03144">
    <property type="entry name" value="GTP_EFTU_D2"/>
    <property type="match status" value="1"/>
</dbReference>
<dbReference type="STRING" id="472759.Nhal_2771"/>
<dbReference type="SUPFAM" id="SSF46955">
    <property type="entry name" value="Putative DNA-binding domain"/>
    <property type="match status" value="1"/>
</dbReference>
<dbReference type="FunFam" id="2.40.30.10:FF:000008">
    <property type="entry name" value="Translation initiation factor IF-2"/>
    <property type="match status" value="1"/>
</dbReference>
<dbReference type="SUPFAM" id="SSF52540">
    <property type="entry name" value="P-loop containing nucleoside triphosphate hydrolases"/>
    <property type="match status" value="1"/>
</dbReference>
<evidence type="ECO:0000256" key="3">
    <source>
        <dbReference type="ARBA" id="ARBA00020675"/>
    </source>
</evidence>
<dbReference type="NCBIfam" id="TIGR00487">
    <property type="entry name" value="IF-2"/>
    <property type="match status" value="1"/>
</dbReference>
<dbReference type="Pfam" id="PF04760">
    <property type="entry name" value="IF2_N"/>
    <property type="match status" value="1"/>
</dbReference>
<dbReference type="Gene3D" id="3.40.50.10050">
    <property type="entry name" value="Translation initiation factor IF- 2, domain 3"/>
    <property type="match status" value="1"/>
</dbReference>
<comment type="similarity">
    <text evidence="2 9 10">Belongs to the TRAFAC class translation factor GTPase superfamily. Classic translation factor GTPase family. IF-2 subfamily.</text>
</comment>
<dbReference type="Gene3D" id="2.40.30.10">
    <property type="entry name" value="Translation factors"/>
    <property type="match status" value="2"/>
</dbReference>
<name>D5BXS7_NITHN</name>
<feature type="region of interest" description="G-domain" evidence="9">
    <location>
        <begin position="382"/>
        <end position="530"/>
    </location>
</feature>
<dbReference type="NCBIfam" id="TIGR00231">
    <property type="entry name" value="small_GTP"/>
    <property type="match status" value="1"/>
</dbReference>
<dbReference type="OrthoDB" id="9811804at2"/>
<evidence type="ECO:0000256" key="5">
    <source>
        <dbReference type="ARBA" id="ARBA00022540"/>
    </source>
</evidence>
<dbReference type="InterPro" id="IPR000795">
    <property type="entry name" value="T_Tr_GTP-bd_dom"/>
</dbReference>
<dbReference type="GO" id="GO:0003743">
    <property type="term" value="F:translation initiation factor activity"/>
    <property type="evidence" value="ECO:0007669"/>
    <property type="project" value="UniProtKB-UniRule"/>
</dbReference>